<evidence type="ECO:0000313" key="2">
    <source>
        <dbReference type="EMBL" id="MFC5994888.1"/>
    </source>
</evidence>
<dbReference type="InterPro" id="IPR001509">
    <property type="entry name" value="Epimerase_deHydtase"/>
</dbReference>
<dbReference type="SUPFAM" id="SSF51735">
    <property type="entry name" value="NAD(P)-binding Rossmann-fold domains"/>
    <property type="match status" value="1"/>
</dbReference>
<keyword evidence="3" id="KW-1185">Reference proteome</keyword>
<feature type="domain" description="NAD-dependent epimerase/dehydratase" evidence="1">
    <location>
        <begin position="6"/>
        <end position="235"/>
    </location>
</feature>
<evidence type="ECO:0000259" key="1">
    <source>
        <dbReference type="Pfam" id="PF01370"/>
    </source>
</evidence>
<organism evidence="2 3">
    <name type="scientific">Pseudonocardia hispaniensis</name>
    <dbReference type="NCBI Taxonomy" id="904933"/>
    <lineage>
        <taxon>Bacteria</taxon>
        <taxon>Bacillati</taxon>
        <taxon>Actinomycetota</taxon>
        <taxon>Actinomycetes</taxon>
        <taxon>Pseudonocardiales</taxon>
        <taxon>Pseudonocardiaceae</taxon>
        <taxon>Pseudonocardia</taxon>
    </lineage>
</organism>
<accession>A0ABW1J271</accession>
<evidence type="ECO:0000313" key="3">
    <source>
        <dbReference type="Proteomes" id="UP001596302"/>
    </source>
</evidence>
<gene>
    <name evidence="2" type="ORF">ACFQE5_11775</name>
</gene>
<dbReference type="InterPro" id="IPR036291">
    <property type="entry name" value="NAD(P)-bd_dom_sf"/>
</dbReference>
<dbReference type="Gene3D" id="3.90.25.10">
    <property type="entry name" value="UDP-galactose 4-epimerase, domain 1"/>
    <property type="match status" value="1"/>
</dbReference>
<sequence>MGTARVLLFGASGFLGRPLAAALTGDPRVGALIRVGRQERADQGRRRHDLVTGTPEQLGRLLQDVEPDVVINATGRMSGGYAALVEANVLTTARLLDAIAMHAPTARLVVLGSAAEYGVVRAGEPVAEDSPTSPASDYGVTKLTATRLAWLAAAEGRVEAVVLRVFNPIGAGTPDTTVLGRAVTDMRRAMEHGDDHIRLGPLGAYRDFVDVRDVASAITAAALADEVAAPVLNVGRGVAVPTRAVIELLAEVAGFSGQIRESAPAPDRSRTVDWIAADTSLINRSFGWVPAHDLRSALEAAWTTAGRDTALVRARSAPSP</sequence>
<dbReference type="PANTHER" id="PTHR43245:SF13">
    <property type="entry name" value="UDP-D-APIOSE_UDP-D-XYLOSE SYNTHASE 2"/>
    <property type="match status" value="1"/>
</dbReference>
<dbReference type="Proteomes" id="UP001596302">
    <property type="component" value="Unassembled WGS sequence"/>
</dbReference>
<dbReference type="InterPro" id="IPR050177">
    <property type="entry name" value="Lipid_A_modif_metabolic_enz"/>
</dbReference>
<dbReference type="PANTHER" id="PTHR43245">
    <property type="entry name" value="BIFUNCTIONAL POLYMYXIN RESISTANCE PROTEIN ARNA"/>
    <property type="match status" value="1"/>
</dbReference>
<reference evidence="3" key="1">
    <citation type="journal article" date="2019" name="Int. J. Syst. Evol. Microbiol.">
        <title>The Global Catalogue of Microorganisms (GCM) 10K type strain sequencing project: providing services to taxonomists for standard genome sequencing and annotation.</title>
        <authorList>
            <consortium name="The Broad Institute Genomics Platform"/>
            <consortium name="The Broad Institute Genome Sequencing Center for Infectious Disease"/>
            <person name="Wu L."/>
            <person name="Ma J."/>
        </authorList>
    </citation>
    <scope>NUCLEOTIDE SEQUENCE [LARGE SCALE GENOMIC DNA]</scope>
    <source>
        <strain evidence="3">CCM 8391</strain>
    </source>
</reference>
<dbReference type="RefSeq" id="WP_379584905.1">
    <property type="nucleotide sequence ID" value="NZ_JBHSQW010000025.1"/>
</dbReference>
<dbReference type="Pfam" id="PF01370">
    <property type="entry name" value="Epimerase"/>
    <property type="match status" value="1"/>
</dbReference>
<dbReference type="EMBL" id="JBHSQW010000025">
    <property type="protein sequence ID" value="MFC5994888.1"/>
    <property type="molecule type" value="Genomic_DNA"/>
</dbReference>
<dbReference type="Gene3D" id="3.40.50.720">
    <property type="entry name" value="NAD(P)-binding Rossmann-like Domain"/>
    <property type="match status" value="1"/>
</dbReference>
<name>A0ABW1J271_9PSEU</name>
<protein>
    <submittedName>
        <fullName evidence="2">NAD-dependent epimerase/dehydratase family protein</fullName>
    </submittedName>
</protein>
<comment type="caution">
    <text evidence="2">The sequence shown here is derived from an EMBL/GenBank/DDBJ whole genome shotgun (WGS) entry which is preliminary data.</text>
</comment>
<proteinExistence type="predicted"/>